<dbReference type="Pfam" id="PF00646">
    <property type="entry name" value="F-box"/>
    <property type="match status" value="1"/>
</dbReference>
<dbReference type="SMART" id="SM00256">
    <property type="entry name" value="FBOX"/>
    <property type="match status" value="1"/>
</dbReference>
<reference evidence="3" key="2">
    <citation type="submission" date="2025-08" db="UniProtKB">
        <authorList>
            <consortium name="RefSeq"/>
        </authorList>
    </citation>
    <scope>IDENTIFICATION</scope>
    <source>
        <tissue evidence="3">Leaf</tissue>
    </source>
</reference>
<accession>A0ABM0VIU4</accession>
<proteinExistence type="predicted"/>
<name>A0ABM0VIU4_CAMSA</name>
<gene>
    <name evidence="3" type="primary">LOC104738390</name>
</gene>
<organism evidence="2 3">
    <name type="scientific">Camelina sativa</name>
    <name type="common">False flax</name>
    <name type="synonym">Myagrum sativum</name>
    <dbReference type="NCBI Taxonomy" id="90675"/>
    <lineage>
        <taxon>Eukaryota</taxon>
        <taxon>Viridiplantae</taxon>
        <taxon>Streptophyta</taxon>
        <taxon>Embryophyta</taxon>
        <taxon>Tracheophyta</taxon>
        <taxon>Spermatophyta</taxon>
        <taxon>Magnoliopsida</taxon>
        <taxon>eudicotyledons</taxon>
        <taxon>Gunneridae</taxon>
        <taxon>Pentapetalae</taxon>
        <taxon>rosids</taxon>
        <taxon>malvids</taxon>
        <taxon>Brassicales</taxon>
        <taxon>Brassicaceae</taxon>
        <taxon>Camelineae</taxon>
        <taxon>Camelina</taxon>
    </lineage>
</organism>
<evidence type="ECO:0000313" key="2">
    <source>
        <dbReference type="Proteomes" id="UP000694864"/>
    </source>
</evidence>
<dbReference type="InterPro" id="IPR057499">
    <property type="entry name" value="Kelch_FKB95"/>
</dbReference>
<dbReference type="Gene3D" id="2.120.10.80">
    <property type="entry name" value="Kelch-type beta propeller"/>
    <property type="match status" value="1"/>
</dbReference>
<keyword evidence="2" id="KW-1185">Reference proteome</keyword>
<dbReference type="InterPro" id="IPR015915">
    <property type="entry name" value="Kelch-typ_b-propeller"/>
</dbReference>
<dbReference type="InterPro" id="IPR050354">
    <property type="entry name" value="F-box/kelch-repeat_ARATH"/>
</dbReference>
<dbReference type="SUPFAM" id="SSF117281">
    <property type="entry name" value="Kelch motif"/>
    <property type="match status" value="1"/>
</dbReference>
<dbReference type="RefSeq" id="XP_010456875.1">
    <property type="nucleotide sequence ID" value="XM_010458573.1"/>
</dbReference>
<dbReference type="Proteomes" id="UP000694864">
    <property type="component" value="Chromosome 13"/>
</dbReference>
<dbReference type="PANTHER" id="PTHR24414">
    <property type="entry name" value="F-BOX/KELCH-REPEAT PROTEIN SKIP4"/>
    <property type="match status" value="1"/>
</dbReference>
<evidence type="ECO:0000259" key="1">
    <source>
        <dbReference type="SMART" id="SM00256"/>
    </source>
</evidence>
<protein>
    <submittedName>
        <fullName evidence="3">F-box/kelch-repeat protein At4g11770</fullName>
    </submittedName>
</protein>
<reference evidence="2" key="1">
    <citation type="journal article" date="2014" name="Nat. Commun.">
        <title>The emerging biofuel crop Camelina sativa retains a highly undifferentiated hexaploid genome structure.</title>
        <authorList>
            <person name="Kagale S."/>
            <person name="Koh C."/>
            <person name="Nixon J."/>
            <person name="Bollina V."/>
            <person name="Clarke W.E."/>
            <person name="Tuteja R."/>
            <person name="Spillane C."/>
            <person name="Robinson S.J."/>
            <person name="Links M.G."/>
            <person name="Clarke C."/>
            <person name="Higgins E.E."/>
            <person name="Huebert T."/>
            <person name="Sharpe A.G."/>
            <person name="Parkin I.A."/>
        </authorList>
    </citation>
    <scope>NUCLEOTIDE SEQUENCE [LARGE SCALE GENOMIC DNA]</scope>
    <source>
        <strain evidence="2">cv. DH55</strain>
    </source>
</reference>
<feature type="domain" description="F-box" evidence="1">
    <location>
        <begin position="8"/>
        <end position="48"/>
    </location>
</feature>
<dbReference type="Pfam" id="PF25210">
    <property type="entry name" value="Kelch_FKB95"/>
    <property type="match status" value="1"/>
</dbReference>
<dbReference type="GeneID" id="104738390"/>
<dbReference type="CDD" id="cd22152">
    <property type="entry name" value="F-box_AtAFR-like"/>
    <property type="match status" value="1"/>
</dbReference>
<dbReference type="InterPro" id="IPR001810">
    <property type="entry name" value="F-box_dom"/>
</dbReference>
<sequence>MTNHELYIPDDLLLNCLARVSRLYYPILSLVSKRFRSIVTSIELYQTRTLLRRTENCLYVRLRFGSESPPRWFALCRRPTRIHTPTTPNPNPNSRWFSCFSSHRNLTNHARKEVKKSTEYILFSTPTTKNNSSRCRVTCNPIGPSVNMVTSYINGAFMSKVFVFMDSQSNIWYDAPNMTVARKRPIMSVLDGKLYVVEGCKDSDSSNLIEVFDPKTQIWEHVSCPSTEILGRIVSKTLVMDGRLYVFGDKNVVYIPNDNRWYVVALDMFSSLVTHYSSCVIGNVCYTVLSSLLLWYHSVERSWRFVTGLENLPRLRTRREFVRLVDFGGKLAIVWEKKVSGIGSKKEKKTIWCAVIALERRNAQEVYGKVEWCDAVLTVPKSSSLLEFISIHF</sequence>
<dbReference type="PANTHER" id="PTHR24414:SF82">
    <property type="entry name" value="GALACTOSE OXIDASE_KELCH REPEAT SUPERFAMILY PROTEIN"/>
    <property type="match status" value="1"/>
</dbReference>
<evidence type="ECO:0000313" key="3">
    <source>
        <dbReference type="RefSeq" id="XP_010456875.1"/>
    </source>
</evidence>